<reference evidence="1" key="1">
    <citation type="journal article" date="2020" name="Nature">
        <title>Giant virus diversity and host interactions through global metagenomics.</title>
        <authorList>
            <person name="Schulz F."/>
            <person name="Roux S."/>
            <person name="Paez-Espino D."/>
            <person name="Jungbluth S."/>
            <person name="Walsh D.A."/>
            <person name="Denef V.J."/>
            <person name="McMahon K.D."/>
            <person name="Konstantinidis K.T."/>
            <person name="Eloe-Fadrosh E.A."/>
            <person name="Kyrpides N.C."/>
            <person name="Woyke T."/>
        </authorList>
    </citation>
    <scope>NUCLEOTIDE SEQUENCE</scope>
    <source>
        <strain evidence="1">GVMAG-M-3300010158-13</strain>
    </source>
</reference>
<accession>A0A6C0B8Q1</accession>
<sequence>MHNPLVLILLCFQIVGGSLKPFTFGKYLNIARQHAVIHVNYKMIDIETCLNKSTFINNKENNDNSSFAFITWPRPPISPMDLCFALMQ</sequence>
<organism evidence="1">
    <name type="scientific">viral metagenome</name>
    <dbReference type="NCBI Taxonomy" id="1070528"/>
    <lineage>
        <taxon>unclassified sequences</taxon>
        <taxon>metagenomes</taxon>
        <taxon>organismal metagenomes</taxon>
    </lineage>
</organism>
<dbReference type="AlphaFoldDB" id="A0A6C0B8Q1"/>
<evidence type="ECO:0000313" key="1">
    <source>
        <dbReference type="EMBL" id="QHS87843.1"/>
    </source>
</evidence>
<proteinExistence type="predicted"/>
<name>A0A6C0B8Q1_9ZZZZ</name>
<protein>
    <submittedName>
        <fullName evidence="1">Uncharacterized protein</fullName>
    </submittedName>
</protein>
<dbReference type="EMBL" id="MN739088">
    <property type="protein sequence ID" value="QHS87843.1"/>
    <property type="molecule type" value="Genomic_DNA"/>
</dbReference>